<dbReference type="InterPro" id="IPR003959">
    <property type="entry name" value="ATPase_AAA_core"/>
</dbReference>
<keyword evidence="4" id="KW-1185">Reference proteome</keyword>
<comment type="caution">
    <text evidence="3">The sequence shown here is derived from an EMBL/GenBank/DDBJ whole genome shotgun (WGS) entry which is preliminary data.</text>
</comment>
<feature type="domain" description="Endonuclease GajA/Old nuclease/RecF-like AAA" evidence="1">
    <location>
        <begin position="1180"/>
        <end position="1279"/>
    </location>
</feature>
<sequence length="1517" mass="176706">MLHFHYCQNYINNTEPEIDSIVKKYFKEYSNRENLKGIGKIAPFTKGIFVFKIKTPYAEIILEEKNIEINNEILNVYFVRGFKNGLQDYVEIRDGKWTLYNELQEDEIEKFKTNFIINNIVVEHNTNQPPQTLLNWQNEYKLRVDYDIYETEEWVKFAMNNSSDEGMKSDETKLYLLTLKEVLSENKLLIKSVNKGDGFETFSVILNDIGILYTKVLIDNNSIYILHNGGNIKTQTAHWNNVMKFRFDKDKKFSSLHDVSSVSLKAYPGWTLNNPDLWTKIEKNNELGNLSLLPEQTEFLKNFKFPKYINGQAGSGKSTMLYYLFANVYYYKYAGEITGDVIFLTENEKLLEHTKASVYDLLLHNPEFDLSSEDIAIVNVDKHFHPFKNFLLSLLPDDNELFSSDKYLNFSKFKLLYEQSKIATHIKNKFSAELVWFTLSTYVFGNSLDCQITSDNYLDEMPKEGKELISLEDLKGIEKEIIFPFYNKLLNEENYWDKIKLIKFINNNISITKSYDVIFCDEAQDFSRVELDFIMKLSSYAKFNLSNVEQFPIVFAGDALQTVNPTGFRSEALTAMIYNELTNSKTGYKLDASTLEFTPTYNYRSSQAIVNVANAIQNYRKQEFSANIKQPQTSKRPVVFENEHLNVFVDFDDFANDESLQRKIEFKTIIVPVNYDEIESYKETNPILKNFENIISAVDAKGLDFSEVVIYGFGDYIINKNSGVYESRYLYNKLYVAVTRAQAELVIIDSSTSKEGFWKPLIYKYLKSDWANQIKPKPTNFEEIIIFDSGEIIQSSSNILENDANRQKDQGVLEKNIPLLQVASSHFIKLGNKKEYYICLAKIEEIKDNWKKASEYYLKKEVGAEGVEMAISSLWTGQLWIDLVSLNVEIKNPKQQLILTIAKLFIEKSLSESSLNILYDNLVELSKLLNKTIWRKQALKLIADLLVDEFDSERIGKIAEILTENCHKGDENILEQVGNKYFTLKKYQLAIDAFERANIEKENYLKSKLELAKKKGIVEEIIIYQGRIVKDTDCDKEEIANEIVSVYIENNLEEKVFKNIYVNLYAYMAFIVVNNNDVMLLEISRKVEKSFSEKGRQVELADFYSKLIVYNNIDNSMYNFIIERWAKNNFEAGIDIETINKDYQVFSKLKKSKYIPFTITEIENIKKFPDQLKKIKSEHLSDIEISNFRKFQKLEIKNLGLVNLIVGDNNIGKTSLLEALLFTEDKKDYLERLAFSYIDRINIHPDKSENSEGVSWYFNLNKSFLNDYERCSEEKENIGFRVYNNRFFSDYQIKFDENLNGNEGQNIISYDKSDFLFLNNLPYDNGVKMPFIAYGKGFGQELASVYDKEIRSNRSLESIFLANLKLFIPNVESVYVRLDGSIDIRDRDYVVDRPLHQYGEGANKLFRILLLLTLHKGKRLLIDEIDAGIHFSRFKEFWRILLNIAKKDNTQIIATTHNDECIQFFTDVLNEDDFGAEYQKLSRVVQMKFVNKLKVRSFEFESFNLAFEDGVELRGGE</sequence>
<dbReference type="Proteomes" id="UP000800984">
    <property type="component" value="Unassembled WGS sequence"/>
</dbReference>
<dbReference type="EMBL" id="JAAJBT010000005">
    <property type="protein sequence ID" value="NHM02414.1"/>
    <property type="molecule type" value="Genomic_DNA"/>
</dbReference>
<dbReference type="PANTHER" id="PTHR43581">
    <property type="entry name" value="ATP/GTP PHOSPHATASE"/>
    <property type="match status" value="1"/>
</dbReference>
<name>A0ABX0I993_9FLAO</name>
<dbReference type="Gene3D" id="3.40.50.300">
    <property type="entry name" value="P-loop containing nucleotide triphosphate hydrolases"/>
    <property type="match status" value="4"/>
</dbReference>
<gene>
    <name evidence="3" type="ORF">G4D72_09870</name>
</gene>
<dbReference type="Pfam" id="PF13304">
    <property type="entry name" value="AAA_21"/>
    <property type="match status" value="1"/>
</dbReference>
<evidence type="ECO:0000259" key="2">
    <source>
        <dbReference type="Pfam" id="PF13304"/>
    </source>
</evidence>
<dbReference type="InterPro" id="IPR051396">
    <property type="entry name" value="Bact_Antivir_Def_Nuclease"/>
</dbReference>
<dbReference type="InterPro" id="IPR041685">
    <property type="entry name" value="AAA_GajA/Old/RecF-like"/>
</dbReference>
<dbReference type="SUPFAM" id="SSF52540">
    <property type="entry name" value="P-loop containing nucleoside triphosphate hydrolases"/>
    <property type="match status" value="2"/>
</dbReference>
<organism evidence="3 4">
    <name type="scientific">Flavobacterium difficile</name>
    <dbReference type="NCBI Taxonomy" id="2709659"/>
    <lineage>
        <taxon>Bacteria</taxon>
        <taxon>Pseudomonadati</taxon>
        <taxon>Bacteroidota</taxon>
        <taxon>Flavobacteriia</taxon>
        <taxon>Flavobacteriales</taxon>
        <taxon>Flavobacteriaceae</taxon>
        <taxon>Flavobacterium</taxon>
    </lineage>
</organism>
<accession>A0ABX0I993</accession>
<reference evidence="3 4" key="1">
    <citation type="submission" date="2020-02" db="EMBL/GenBank/DDBJ databases">
        <authorList>
            <person name="Chen W.-M."/>
        </authorList>
    </citation>
    <scope>NUCLEOTIDE SEQUENCE [LARGE SCALE GENOMIC DNA]</scope>
    <source>
        <strain evidence="3 4">KDG-16</strain>
    </source>
</reference>
<evidence type="ECO:0000313" key="4">
    <source>
        <dbReference type="Proteomes" id="UP000800984"/>
    </source>
</evidence>
<dbReference type="InterPro" id="IPR027417">
    <property type="entry name" value="P-loop_NTPase"/>
</dbReference>
<evidence type="ECO:0000259" key="1">
    <source>
        <dbReference type="Pfam" id="PF13175"/>
    </source>
</evidence>
<dbReference type="RefSeq" id="WP_166077523.1">
    <property type="nucleotide sequence ID" value="NZ_JAAJBT010000005.1"/>
</dbReference>
<feature type="domain" description="ATPase AAA-type core" evidence="2">
    <location>
        <begin position="1373"/>
        <end position="1460"/>
    </location>
</feature>
<dbReference type="Pfam" id="PF13175">
    <property type="entry name" value="AAA_15"/>
    <property type="match status" value="1"/>
</dbReference>
<proteinExistence type="predicted"/>
<protein>
    <submittedName>
        <fullName evidence="3">AAA family ATPase</fullName>
    </submittedName>
</protein>
<evidence type="ECO:0000313" key="3">
    <source>
        <dbReference type="EMBL" id="NHM02414.1"/>
    </source>
</evidence>
<dbReference type="PANTHER" id="PTHR43581:SF4">
    <property type="entry name" value="ATP_GTP PHOSPHATASE"/>
    <property type="match status" value="1"/>
</dbReference>